<dbReference type="InterPro" id="IPR027417">
    <property type="entry name" value="P-loop_NTPase"/>
</dbReference>
<dbReference type="InterPro" id="IPR019821">
    <property type="entry name" value="Kinesin_motor_CS"/>
</dbReference>
<dbReference type="GO" id="GO:0008017">
    <property type="term" value="F:microtubule binding"/>
    <property type="evidence" value="ECO:0007669"/>
    <property type="project" value="InterPro"/>
</dbReference>
<dbReference type="PANTHER" id="PTHR47972">
    <property type="entry name" value="KINESIN-LIKE PROTEIN KLP-3"/>
    <property type="match status" value="1"/>
</dbReference>
<dbReference type="AlphaFoldDB" id="L2GKS4"/>
<keyword evidence="4" id="KW-0493">Microtubule</keyword>
<dbReference type="Gene3D" id="3.40.850.10">
    <property type="entry name" value="Kinesin motor domain"/>
    <property type="match status" value="1"/>
</dbReference>
<dbReference type="SMART" id="SM00129">
    <property type="entry name" value="KISc"/>
    <property type="match status" value="1"/>
</dbReference>
<dbReference type="OMA" id="DIMRENS"/>
<dbReference type="FunCoup" id="L2GKS4">
    <property type="interactions" value="51"/>
</dbReference>
<dbReference type="InterPro" id="IPR027640">
    <property type="entry name" value="Kinesin-like_fam"/>
</dbReference>
<dbReference type="RefSeq" id="XP_007605007.1">
    <property type="nucleotide sequence ID" value="XM_007604945.1"/>
</dbReference>
<evidence type="ECO:0000256" key="1">
    <source>
        <dbReference type="ARBA" id="ARBA00022741"/>
    </source>
</evidence>
<dbReference type="GO" id="GO:0005524">
    <property type="term" value="F:ATP binding"/>
    <property type="evidence" value="ECO:0007669"/>
    <property type="project" value="UniProtKB-UniRule"/>
</dbReference>
<reference evidence="8" key="1">
    <citation type="submission" date="2011-05" db="EMBL/GenBank/DDBJ databases">
        <title>The genome sequence of Vittaforma corneae strain ATCC 50505.</title>
        <authorList>
            <consortium name="The Broad Institute Genome Sequencing Platform"/>
            <person name="Cuomo C."/>
            <person name="Didier E."/>
            <person name="Bowers L."/>
            <person name="Young S.K."/>
            <person name="Zeng Q."/>
            <person name="Gargeya S."/>
            <person name="Fitzgerald M."/>
            <person name="Haas B."/>
            <person name="Abouelleil A."/>
            <person name="Alvarado L."/>
            <person name="Arachchi H.M."/>
            <person name="Berlin A."/>
            <person name="Chapman S.B."/>
            <person name="Gearin G."/>
            <person name="Goldberg J."/>
            <person name="Griggs A."/>
            <person name="Gujja S."/>
            <person name="Hansen M."/>
            <person name="Heiman D."/>
            <person name="Howarth C."/>
            <person name="Larimer J."/>
            <person name="Lui A."/>
            <person name="MacDonald P.J.P."/>
            <person name="McCowen C."/>
            <person name="Montmayeur A."/>
            <person name="Murphy C."/>
            <person name="Neiman D."/>
            <person name="Pearson M."/>
            <person name="Priest M."/>
            <person name="Roberts A."/>
            <person name="Saif S."/>
            <person name="Shea T."/>
            <person name="Sisk P."/>
            <person name="Stolte C."/>
            <person name="Sykes S."/>
            <person name="Wortman J."/>
            <person name="Nusbaum C."/>
            <person name="Birren B."/>
        </authorList>
    </citation>
    <scope>NUCLEOTIDE SEQUENCE [LARGE SCALE GENOMIC DNA]</scope>
    <source>
        <strain evidence="8">ATCC 50505</strain>
    </source>
</reference>
<dbReference type="PANTHER" id="PTHR47972:SF28">
    <property type="entry name" value="KINESIN-LIKE PROTEIN KLP-3"/>
    <property type="match status" value="1"/>
</dbReference>
<dbReference type="PRINTS" id="PR00380">
    <property type="entry name" value="KINESINHEAVY"/>
</dbReference>
<dbReference type="GO" id="GO:0003777">
    <property type="term" value="F:microtubule motor activity"/>
    <property type="evidence" value="ECO:0007669"/>
    <property type="project" value="InterPro"/>
</dbReference>
<feature type="binding site" evidence="3">
    <location>
        <begin position="177"/>
        <end position="184"/>
    </location>
    <ligand>
        <name>ATP</name>
        <dbReference type="ChEBI" id="CHEBI:30616"/>
    </ligand>
</feature>
<dbReference type="InterPro" id="IPR001752">
    <property type="entry name" value="Kinesin_motor_dom"/>
</dbReference>
<organism evidence="7 8">
    <name type="scientific">Vittaforma corneae (strain ATCC 50505)</name>
    <name type="common">Microsporidian parasite</name>
    <name type="synonym">Nosema corneum</name>
    <dbReference type="NCBI Taxonomy" id="993615"/>
    <lineage>
        <taxon>Eukaryota</taxon>
        <taxon>Fungi</taxon>
        <taxon>Fungi incertae sedis</taxon>
        <taxon>Microsporidia</taxon>
        <taxon>Nosematidae</taxon>
        <taxon>Vittaforma</taxon>
    </lineage>
</organism>
<keyword evidence="5" id="KW-0175">Coiled coil</keyword>
<feature type="coiled-coil region" evidence="5">
    <location>
        <begin position="47"/>
        <end position="88"/>
    </location>
</feature>
<evidence type="ECO:0000256" key="2">
    <source>
        <dbReference type="ARBA" id="ARBA00022840"/>
    </source>
</evidence>
<keyword evidence="8" id="KW-1185">Reference proteome</keyword>
<dbReference type="SUPFAM" id="SSF52540">
    <property type="entry name" value="P-loop containing nucleoside triphosphate hydrolases"/>
    <property type="match status" value="1"/>
</dbReference>
<dbReference type="GeneID" id="19882272"/>
<keyword evidence="3 4" id="KW-0505">Motor protein</keyword>
<dbReference type="InterPro" id="IPR036961">
    <property type="entry name" value="Kinesin_motor_dom_sf"/>
</dbReference>
<dbReference type="GO" id="GO:0005874">
    <property type="term" value="C:microtubule"/>
    <property type="evidence" value="ECO:0007669"/>
    <property type="project" value="UniProtKB-KW"/>
</dbReference>
<dbReference type="HOGENOM" id="CLU_001485_12_4_1"/>
<evidence type="ECO:0000256" key="5">
    <source>
        <dbReference type="SAM" id="Coils"/>
    </source>
</evidence>
<dbReference type="GO" id="GO:0007018">
    <property type="term" value="P:microtubule-based movement"/>
    <property type="evidence" value="ECO:0007669"/>
    <property type="project" value="InterPro"/>
</dbReference>
<keyword evidence="1 3" id="KW-0547">Nucleotide-binding</keyword>
<dbReference type="VEuPathDB" id="MicrosporidiaDB:VICG_01561"/>
<evidence type="ECO:0000256" key="4">
    <source>
        <dbReference type="RuleBase" id="RU000394"/>
    </source>
</evidence>
<dbReference type="STRING" id="993615.L2GKS4"/>
<dbReference type="PROSITE" id="PS50067">
    <property type="entry name" value="KINESIN_MOTOR_2"/>
    <property type="match status" value="1"/>
</dbReference>
<dbReference type="EMBL" id="JH370144">
    <property type="protein sequence ID" value="ELA41456.1"/>
    <property type="molecule type" value="Genomic_DNA"/>
</dbReference>
<evidence type="ECO:0000259" key="6">
    <source>
        <dbReference type="PROSITE" id="PS50067"/>
    </source>
</evidence>
<feature type="domain" description="Kinesin motor" evidence="6">
    <location>
        <begin position="109"/>
        <end position="408"/>
    </location>
</feature>
<dbReference type="Pfam" id="PF00225">
    <property type="entry name" value="Kinesin"/>
    <property type="match status" value="1"/>
</dbReference>
<protein>
    <recommendedName>
        <fullName evidence="4">Kinesin-like protein</fullName>
    </recommendedName>
</protein>
<comment type="similarity">
    <text evidence="3 4">Belongs to the TRAFAC class myosin-kinesin ATPase superfamily. Kinesin family.</text>
</comment>
<dbReference type="InParanoid" id="L2GKS4"/>
<name>L2GKS4_VITCO</name>
<dbReference type="PROSITE" id="PS00411">
    <property type="entry name" value="KINESIN_MOTOR_1"/>
    <property type="match status" value="1"/>
</dbReference>
<keyword evidence="2 3" id="KW-0067">ATP-binding</keyword>
<sequence>MEHEIRQLEKVLNRILNIPKRQRTDIAIHPIEVKDNIFIKPQMSLDNNLIIEENSQLQKRIKELSERVFELEAQLEDYKSQVHNLNVVNFQLTTNEKVLREAVLQAKGAIRVVCRIKPTQGNCHIRFDDKNIFVEDKQYSLNHVFGSSSSQNEIFREVEPEIESVLEGYSVCIFAYGQTGSGKTYTMCGEGLEEGLIFKSLDKIKDISNRFRNEGFTVKYIVKYIEVYNENVRDLISDKAVTIVHDTHSIKLKDCEEVSADDIDLISSIIKQYSLKRKTGETNCNVSSSRSHSIFILNVLIESKNEKRQGSLCLIDLAGSERLKESKAENERLKETQFINKSLSALGNVMAALKRKDKHVPFRDSKLTHIMQEYLSGRSRTSMIVNINPECIEETICTLRFAIKVSECSLGGASKNINKFI</sequence>
<evidence type="ECO:0000256" key="3">
    <source>
        <dbReference type="PROSITE-ProRule" id="PRU00283"/>
    </source>
</evidence>
<accession>L2GKS4</accession>
<gene>
    <name evidence="7" type="ORF">VICG_01561</name>
</gene>
<proteinExistence type="inferred from homology"/>
<dbReference type="OrthoDB" id="3176171at2759"/>
<evidence type="ECO:0000313" key="7">
    <source>
        <dbReference type="EMBL" id="ELA41456.1"/>
    </source>
</evidence>
<evidence type="ECO:0000313" key="8">
    <source>
        <dbReference type="Proteomes" id="UP000011082"/>
    </source>
</evidence>
<dbReference type="Proteomes" id="UP000011082">
    <property type="component" value="Unassembled WGS sequence"/>
</dbReference>